<evidence type="ECO:0000313" key="9">
    <source>
        <dbReference type="Proteomes" id="UP000678499"/>
    </source>
</evidence>
<dbReference type="GO" id="GO:0005886">
    <property type="term" value="C:plasma membrane"/>
    <property type="evidence" value="ECO:0007669"/>
    <property type="project" value="TreeGrafter"/>
</dbReference>
<name>A0A7R9GEL1_9CRUS</name>
<dbReference type="Proteomes" id="UP000678499">
    <property type="component" value="Unassembled WGS sequence"/>
</dbReference>
<accession>A0A7R9GEL1</accession>
<gene>
    <name evidence="8" type="ORF">NMOB1V02_LOCUS5940</name>
</gene>
<evidence type="ECO:0000256" key="2">
    <source>
        <dbReference type="ARBA" id="ARBA00022448"/>
    </source>
</evidence>
<dbReference type="GO" id="GO:0098793">
    <property type="term" value="C:presynapse"/>
    <property type="evidence" value="ECO:0007669"/>
    <property type="project" value="GOC"/>
</dbReference>
<dbReference type="SMART" id="SM00397">
    <property type="entry name" value="t_SNARE"/>
    <property type="match status" value="2"/>
</dbReference>
<evidence type="ECO:0000256" key="1">
    <source>
        <dbReference type="ARBA" id="ARBA00009480"/>
    </source>
</evidence>
<dbReference type="GO" id="GO:0005484">
    <property type="term" value="F:SNAP receptor activity"/>
    <property type="evidence" value="ECO:0007669"/>
    <property type="project" value="TreeGrafter"/>
</dbReference>
<evidence type="ECO:0000259" key="7">
    <source>
        <dbReference type="PROSITE" id="PS50192"/>
    </source>
</evidence>
<dbReference type="OrthoDB" id="18679at2759"/>
<evidence type="ECO:0000256" key="3">
    <source>
        <dbReference type="ARBA" id="ARBA00022927"/>
    </source>
</evidence>
<feature type="domain" description="T-SNARE coiled-coil homology" evidence="7">
    <location>
        <begin position="194"/>
        <end position="256"/>
    </location>
</feature>
<dbReference type="InterPro" id="IPR000727">
    <property type="entry name" value="T_SNARE_dom"/>
</dbReference>
<evidence type="ECO:0000256" key="5">
    <source>
        <dbReference type="SAM" id="Coils"/>
    </source>
</evidence>
<dbReference type="AlphaFoldDB" id="A0A7R9GEL1"/>
<protein>
    <recommendedName>
        <fullName evidence="7">t-SNARE coiled-coil homology domain-containing protein</fullName>
    </recommendedName>
</protein>
<reference evidence="8" key="1">
    <citation type="submission" date="2020-11" db="EMBL/GenBank/DDBJ databases">
        <authorList>
            <person name="Tran Van P."/>
        </authorList>
    </citation>
    <scope>NUCLEOTIDE SEQUENCE</scope>
</reference>
<evidence type="ECO:0000256" key="6">
    <source>
        <dbReference type="SAM" id="MobiDB-lite"/>
    </source>
</evidence>
<keyword evidence="2" id="KW-0813">Transport</keyword>
<sequence>MASGNRYLEDKSNPFFGATDDVDDDAFLKRRGNSSSYMFSDHLTEEERKLDERRQELLAKRREVENRTIESTMRSVALIDDSERVGTETASNLLVQREKLEKTEERLDVMNDNLRQSERHITSIKSVFGSIKNYFSKQPVKAKPVEKSKTDDNLSSVVSPPKENGDHPALSLRGVDYGGSGGASSRAAASSKPQSADEIIDKNLEDMSLGLARLKGLASGLGNEIESQNQLLDRITDKAEKNEWKVQRQNKEMARILKK</sequence>
<proteinExistence type="inferred from homology"/>
<keyword evidence="4 5" id="KW-0175">Coiled coil</keyword>
<dbReference type="PANTHER" id="PTHR19305:SF9">
    <property type="entry name" value="SYNAPTOSOMAL-ASSOCIATED PROTEIN 29"/>
    <property type="match status" value="1"/>
</dbReference>
<dbReference type="GO" id="GO:0031201">
    <property type="term" value="C:SNARE complex"/>
    <property type="evidence" value="ECO:0007669"/>
    <property type="project" value="TreeGrafter"/>
</dbReference>
<dbReference type="EMBL" id="OA883196">
    <property type="protein sequence ID" value="CAD7278230.1"/>
    <property type="molecule type" value="Genomic_DNA"/>
</dbReference>
<dbReference type="PROSITE" id="PS50192">
    <property type="entry name" value="T_SNARE"/>
    <property type="match status" value="1"/>
</dbReference>
<feature type="region of interest" description="Disordered" evidence="6">
    <location>
        <begin position="139"/>
        <end position="195"/>
    </location>
</feature>
<dbReference type="SUPFAM" id="SSF58038">
    <property type="entry name" value="SNARE fusion complex"/>
    <property type="match status" value="2"/>
</dbReference>
<dbReference type="EMBL" id="CAJPEX010001159">
    <property type="protein sequence ID" value="CAG0918382.1"/>
    <property type="molecule type" value="Genomic_DNA"/>
</dbReference>
<dbReference type="GO" id="GO:0016082">
    <property type="term" value="P:synaptic vesicle priming"/>
    <property type="evidence" value="ECO:0007669"/>
    <property type="project" value="TreeGrafter"/>
</dbReference>
<dbReference type="PANTHER" id="PTHR19305">
    <property type="entry name" value="SYNAPTOSOMAL ASSOCIATED PROTEIN"/>
    <property type="match status" value="1"/>
</dbReference>
<evidence type="ECO:0000256" key="4">
    <source>
        <dbReference type="ARBA" id="ARBA00023054"/>
    </source>
</evidence>
<feature type="coiled-coil region" evidence="5">
    <location>
        <begin position="40"/>
        <end position="67"/>
    </location>
</feature>
<feature type="compositionally biased region" description="Basic and acidic residues" evidence="6">
    <location>
        <begin position="143"/>
        <end position="152"/>
    </location>
</feature>
<dbReference type="GO" id="GO:0019905">
    <property type="term" value="F:syntaxin binding"/>
    <property type="evidence" value="ECO:0007669"/>
    <property type="project" value="TreeGrafter"/>
</dbReference>
<keyword evidence="9" id="KW-1185">Reference proteome</keyword>
<dbReference type="Gene3D" id="1.20.5.110">
    <property type="match status" value="2"/>
</dbReference>
<keyword evidence="3" id="KW-0653">Protein transport</keyword>
<organism evidence="8">
    <name type="scientific">Notodromas monacha</name>
    <dbReference type="NCBI Taxonomy" id="399045"/>
    <lineage>
        <taxon>Eukaryota</taxon>
        <taxon>Metazoa</taxon>
        <taxon>Ecdysozoa</taxon>
        <taxon>Arthropoda</taxon>
        <taxon>Crustacea</taxon>
        <taxon>Oligostraca</taxon>
        <taxon>Ostracoda</taxon>
        <taxon>Podocopa</taxon>
        <taxon>Podocopida</taxon>
        <taxon>Cypridocopina</taxon>
        <taxon>Cypridoidea</taxon>
        <taxon>Cyprididae</taxon>
        <taxon>Notodromas</taxon>
    </lineage>
</organism>
<dbReference type="CDD" id="cd15856">
    <property type="entry name" value="SNARE_SNAP29C"/>
    <property type="match status" value="1"/>
</dbReference>
<dbReference type="GO" id="GO:0031629">
    <property type="term" value="P:synaptic vesicle fusion to presynaptic active zone membrane"/>
    <property type="evidence" value="ECO:0007669"/>
    <property type="project" value="TreeGrafter"/>
</dbReference>
<dbReference type="GO" id="GO:0015031">
    <property type="term" value="P:protein transport"/>
    <property type="evidence" value="ECO:0007669"/>
    <property type="project" value="UniProtKB-KW"/>
</dbReference>
<dbReference type="FunFam" id="1.20.5.110:FF:000041">
    <property type="entry name" value="Synaptosomal-associated protein 29"/>
    <property type="match status" value="1"/>
</dbReference>
<evidence type="ECO:0000313" key="8">
    <source>
        <dbReference type="EMBL" id="CAD7278230.1"/>
    </source>
</evidence>
<feature type="coiled-coil region" evidence="5">
    <location>
        <begin position="93"/>
        <end position="120"/>
    </location>
</feature>
<comment type="similarity">
    <text evidence="1">Belongs to the SNAP-25 family.</text>
</comment>
<dbReference type="FunFam" id="1.20.5.110:FF:000079">
    <property type="entry name" value="synaptosomal-associated protein 29"/>
    <property type="match status" value="1"/>
</dbReference>